<feature type="domain" description="HIRAN" evidence="3">
    <location>
        <begin position="125"/>
        <end position="227"/>
    </location>
</feature>
<dbReference type="AlphaFoldDB" id="A0A3L8PVC2"/>
<reference evidence="4 5" key="1">
    <citation type="submission" date="2018-09" db="EMBL/GenBank/DDBJ databases">
        <title>Phylogeny of the Shewanellaceae, and recommendation for two new genera, Pseudoshewanella and Parashewanella.</title>
        <authorList>
            <person name="Wang G."/>
        </authorList>
    </citation>
    <scope>NUCLEOTIDE SEQUENCE [LARGE SCALE GENOMIC DNA]</scope>
    <source>
        <strain evidence="4 5">C51</strain>
    </source>
</reference>
<keyword evidence="1" id="KW-0479">Metal-binding</keyword>
<accession>A0A3L8PVC2</accession>
<comment type="caution">
    <text evidence="4">The sequence shown here is derived from an EMBL/GenBank/DDBJ whole genome shotgun (WGS) entry which is preliminary data.</text>
</comment>
<keyword evidence="5" id="KW-1185">Reference proteome</keyword>
<dbReference type="Pfam" id="PF08797">
    <property type="entry name" value="HIRAN"/>
    <property type="match status" value="1"/>
</dbReference>
<dbReference type="GO" id="GO:0003676">
    <property type="term" value="F:nucleic acid binding"/>
    <property type="evidence" value="ECO:0007669"/>
    <property type="project" value="InterPro"/>
</dbReference>
<dbReference type="GO" id="GO:0004519">
    <property type="term" value="F:endonuclease activity"/>
    <property type="evidence" value="ECO:0007669"/>
    <property type="project" value="UniProtKB-KW"/>
</dbReference>
<sequence length="245" mass="27945">MNGSNPVFLAWQSPESREWHVVGALSETGSGYEFHYTKGALRAEKFVPFSGMDNINKSYVSEELFPLFYNRLLSQRRPEYPKFIEWLGLKNSEATPLNILARSGGMRGTDQLQVFRRVEIKKSGEFEHFFFAHGLSHMTESAQKRIELLAQGDKLFLCLDCQNDNDSKAILIRVDNPVEAIGYCPRYLAKDIQKLMRLSSNISISVESVSQDAPSNYRILCKLEGVVEPGLVKELEEQDEYKHTV</sequence>
<keyword evidence="2" id="KW-0378">Hydrolase</keyword>
<dbReference type="GO" id="GO:0008270">
    <property type="term" value="F:zinc ion binding"/>
    <property type="evidence" value="ECO:0007669"/>
    <property type="project" value="InterPro"/>
</dbReference>
<dbReference type="Proteomes" id="UP000281474">
    <property type="component" value="Unassembled WGS sequence"/>
</dbReference>
<dbReference type="Gene3D" id="3.30.70.2330">
    <property type="match status" value="1"/>
</dbReference>
<gene>
    <name evidence="4" type="ORF">D5018_17675</name>
</gene>
<protein>
    <submittedName>
        <fullName evidence="4">Restriction endonuclease</fullName>
    </submittedName>
</protein>
<evidence type="ECO:0000259" key="3">
    <source>
        <dbReference type="SMART" id="SM00910"/>
    </source>
</evidence>
<evidence type="ECO:0000313" key="5">
    <source>
        <dbReference type="Proteomes" id="UP000281474"/>
    </source>
</evidence>
<evidence type="ECO:0000313" key="4">
    <source>
        <dbReference type="EMBL" id="RLV58378.1"/>
    </source>
</evidence>
<proteinExistence type="predicted"/>
<dbReference type="InterPro" id="IPR014905">
    <property type="entry name" value="HIRAN"/>
</dbReference>
<dbReference type="SMART" id="SM00910">
    <property type="entry name" value="HIRAN"/>
    <property type="match status" value="1"/>
</dbReference>
<evidence type="ECO:0000256" key="1">
    <source>
        <dbReference type="ARBA" id="ARBA00022723"/>
    </source>
</evidence>
<dbReference type="GO" id="GO:0016818">
    <property type="term" value="F:hydrolase activity, acting on acid anhydrides, in phosphorus-containing anhydrides"/>
    <property type="evidence" value="ECO:0007669"/>
    <property type="project" value="InterPro"/>
</dbReference>
<dbReference type="OrthoDB" id="452395at2"/>
<name>A0A3L8PVC2_9GAMM</name>
<dbReference type="EMBL" id="QZEI01000076">
    <property type="protein sequence ID" value="RLV58378.1"/>
    <property type="molecule type" value="Genomic_DNA"/>
</dbReference>
<organism evidence="4 5">
    <name type="scientific">Parashewanella curva</name>
    <dbReference type="NCBI Taxonomy" id="2338552"/>
    <lineage>
        <taxon>Bacteria</taxon>
        <taxon>Pseudomonadati</taxon>
        <taxon>Pseudomonadota</taxon>
        <taxon>Gammaproteobacteria</taxon>
        <taxon>Alteromonadales</taxon>
        <taxon>Shewanellaceae</taxon>
        <taxon>Parashewanella</taxon>
    </lineage>
</organism>
<keyword evidence="4" id="KW-0255">Endonuclease</keyword>
<dbReference type="RefSeq" id="WP_121840315.1">
    <property type="nucleotide sequence ID" value="NZ_ML014825.1"/>
</dbReference>
<evidence type="ECO:0000256" key="2">
    <source>
        <dbReference type="ARBA" id="ARBA00022801"/>
    </source>
</evidence>
<keyword evidence="4" id="KW-0540">Nuclease</keyword>